<dbReference type="InterPro" id="IPR025921">
    <property type="entry name" value="HmuY"/>
</dbReference>
<evidence type="ECO:0000256" key="1">
    <source>
        <dbReference type="SAM" id="SignalP"/>
    </source>
</evidence>
<proteinExistence type="predicted"/>
<reference evidence="2 3" key="1">
    <citation type="submission" date="2023-11" db="EMBL/GenBank/DDBJ databases">
        <title>Analysis of the Genomes of Mucilaginibacter gossypii cycad 4 and M. sabulilitoris SNA2: microbes with the potential for plant growth promotion.</title>
        <authorList>
            <person name="Hirsch A.M."/>
            <person name="Humm E."/>
            <person name="Rubbi M."/>
            <person name="Del Vecchio G."/>
            <person name="Ha S.M."/>
            <person name="Pellegrini M."/>
            <person name="Gunsalus R.P."/>
        </authorList>
    </citation>
    <scope>NUCLEOTIDE SEQUENCE [LARGE SCALE GENOMIC DNA]</scope>
    <source>
        <strain evidence="2 3">SNA2</strain>
    </source>
</reference>
<dbReference type="RefSeq" id="WP_321560652.1">
    <property type="nucleotide sequence ID" value="NZ_CP139558.1"/>
</dbReference>
<keyword evidence="1" id="KW-0732">Signal</keyword>
<feature type="chain" id="PRO_5046095292" evidence="1">
    <location>
        <begin position="26"/>
        <end position="172"/>
    </location>
</feature>
<name>A0ABZ0TFA9_9SPHI</name>
<evidence type="ECO:0000313" key="2">
    <source>
        <dbReference type="EMBL" id="WPU91486.1"/>
    </source>
</evidence>
<sequence>MLSNQKLTYKLLFICFFTPFFQAFSQETTVRKIQNLNASDKVAYFNLEKGTPVNEADTAQTGWDISFQHTGIIIQNLAEGQVIANTSFDKVIAAPAAGYKKGKQAIPWGSGNGWYTYNMDTHIINPIEGKIILIHTATGKYFKLVIDSYYKDGADGSSGYYSFRYAGINPEK</sequence>
<feature type="signal peptide" evidence="1">
    <location>
        <begin position="1"/>
        <end position="25"/>
    </location>
</feature>
<dbReference type="EMBL" id="CP139558">
    <property type="protein sequence ID" value="WPU91486.1"/>
    <property type="molecule type" value="Genomic_DNA"/>
</dbReference>
<organism evidence="2 3">
    <name type="scientific">Mucilaginibacter sabulilitoris</name>
    <dbReference type="NCBI Taxonomy" id="1173583"/>
    <lineage>
        <taxon>Bacteria</taxon>
        <taxon>Pseudomonadati</taxon>
        <taxon>Bacteroidota</taxon>
        <taxon>Sphingobacteriia</taxon>
        <taxon>Sphingobacteriales</taxon>
        <taxon>Sphingobacteriaceae</taxon>
        <taxon>Mucilaginibacter</taxon>
    </lineage>
</organism>
<keyword evidence="3" id="KW-1185">Reference proteome</keyword>
<dbReference type="Proteomes" id="UP001324380">
    <property type="component" value="Chromosome"/>
</dbReference>
<gene>
    <name evidence="2" type="ORF">SNE25_19390</name>
</gene>
<accession>A0ABZ0TFA9</accession>
<dbReference type="CDD" id="cd12105">
    <property type="entry name" value="HmuY"/>
    <property type="match status" value="1"/>
</dbReference>
<protein>
    <submittedName>
        <fullName evidence="2">HmuY family protein</fullName>
    </submittedName>
</protein>
<evidence type="ECO:0000313" key="3">
    <source>
        <dbReference type="Proteomes" id="UP001324380"/>
    </source>
</evidence>